<dbReference type="SMART" id="SM00239">
    <property type="entry name" value="C2"/>
    <property type="match status" value="2"/>
</dbReference>
<name>A0ABQ8DRY4_BRANA</name>
<dbReference type="SUPFAM" id="SSF49562">
    <property type="entry name" value="C2 domain (Calcium/lipid-binding domain, CaLB)"/>
    <property type="match status" value="2"/>
</dbReference>
<dbReference type="Proteomes" id="UP000824890">
    <property type="component" value="Unassembled WGS sequence"/>
</dbReference>
<dbReference type="InterPro" id="IPR010734">
    <property type="entry name" value="Copine_C"/>
</dbReference>
<proteinExistence type="predicted"/>
<dbReference type="Pfam" id="PF07002">
    <property type="entry name" value="Copine"/>
    <property type="match status" value="2"/>
</dbReference>
<comment type="caution">
    <text evidence="2">The sequence shown here is derived from an EMBL/GenBank/DDBJ whole genome shotgun (WGS) entry which is preliminary data.</text>
</comment>
<accession>A0ABQ8DRY4</accession>
<sequence>MGSCWSDGSGRGGGMVGVGGNTSSSAAAAAYASPNDAVDYYLKSRGFNGLFSQIELSFSASNLRDMDVTSKSDAMVVVYTKGRDGTLAESFRSEVVLNSLNPKWIKKFNIRYQFEVVQTLLFRIYDIDTQFQNSKEEMLKLDEQQFLGEATCTFSEVITKSNRTIALELTRKEGTQPQNHGKLIVHAEESLASKTTTEIFFRCLNLESMDHFSKSDPFLVISKIVEHGSPIPVSKTEVLKNESNPVWKPVSLSVQQVGSKDTPLVIECLDFNGNGNHNLIGKVQKSLADLEKLHLSGQGINLFLPTGVGHKHEDRALKSQLFVDKFTETVQHTFLEYLASGFELNFMAIVEVGEVLQFYDTDKRFPAWGFGARPIDIPVSHCFNLNGSSTYCEVDGIQGIMNAYNGALFNVSFAGPTLFGPVINAAATIASESLAQNAKRYYVLDGDKGERLESSSGRVASRDIVQFVALRDMQYGEVSVVEALLAELPSQFLTYMRNRNITPTSITTSAS</sequence>
<dbReference type="InterPro" id="IPR045052">
    <property type="entry name" value="Copine"/>
</dbReference>
<gene>
    <name evidence="2" type="ORF">HID58_008338</name>
</gene>
<dbReference type="InterPro" id="IPR035892">
    <property type="entry name" value="C2_domain_sf"/>
</dbReference>
<reference evidence="2 3" key="1">
    <citation type="submission" date="2021-05" db="EMBL/GenBank/DDBJ databases">
        <title>Genome Assembly of Synthetic Allotetraploid Brassica napus Reveals Homoeologous Exchanges between Subgenomes.</title>
        <authorList>
            <person name="Davis J.T."/>
        </authorList>
    </citation>
    <scope>NUCLEOTIDE SEQUENCE [LARGE SCALE GENOMIC DNA]</scope>
    <source>
        <strain evidence="3">cv. Da-Ae</strain>
        <tissue evidence="2">Seedling</tissue>
    </source>
</reference>
<dbReference type="Pfam" id="PF00168">
    <property type="entry name" value="C2"/>
    <property type="match status" value="2"/>
</dbReference>
<feature type="domain" description="C2" evidence="1">
    <location>
        <begin position="30"/>
        <end position="169"/>
    </location>
</feature>
<feature type="domain" description="C2" evidence="1">
    <location>
        <begin position="177"/>
        <end position="304"/>
    </location>
</feature>
<dbReference type="PANTHER" id="PTHR10857">
    <property type="entry name" value="COPINE"/>
    <property type="match status" value="1"/>
</dbReference>
<dbReference type="InterPro" id="IPR037768">
    <property type="entry name" value="C2B_Copine"/>
</dbReference>
<dbReference type="CDD" id="cd04048">
    <property type="entry name" value="C2A_Copine"/>
    <property type="match status" value="1"/>
</dbReference>
<dbReference type="InterPro" id="IPR000008">
    <property type="entry name" value="C2_dom"/>
</dbReference>
<dbReference type="EMBL" id="JAGKQM010000003">
    <property type="protein sequence ID" value="KAH0931221.1"/>
    <property type="molecule type" value="Genomic_DNA"/>
</dbReference>
<evidence type="ECO:0000313" key="3">
    <source>
        <dbReference type="Proteomes" id="UP000824890"/>
    </source>
</evidence>
<dbReference type="PANTHER" id="PTHR10857:SF134">
    <property type="entry name" value="PROTEIN BONZAI 2"/>
    <property type="match status" value="1"/>
</dbReference>
<dbReference type="CDD" id="cd04047">
    <property type="entry name" value="C2B_Copine"/>
    <property type="match status" value="1"/>
</dbReference>
<dbReference type="Gene3D" id="2.60.40.150">
    <property type="entry name" value="C2 domain"/>
    <property type="match status" value="2"/>
</dbReference>
<protein>
    <recommendedName>
        <fullName evidence="1">C2 domain-containing protein</fullName>
    </recommendedName>
</protein>
<evidence type="ECO:0000259" key="1">
    <source>
        <dbReference type="PROSITE" id="PS50004"/>
    </source>
</evidence>
<dbReference type="PROSITE" id="PS50004">
    <property type="entry name" value="C2"/>
    <property type="match status" value="2"/>
</dbReference>
<organism evidence="2 3">
    <name type="scientific">Brassica napus</name>
    <name type="common">Rape</name>
    <dbReference type="NCBI Taxonomy" id="3708"/>
    <lineage>
        <taxon>Eukaryota</taxon>
        <taxon>Viridiplantae</taxon>
        <taxon>Streptophyta</taxon>
        <taxon>Embryophyta</taxon>
        <taxon>Tracheophyta</taxon>
        <taxon>Spermatophyta</taxon>
        <taxon>Magnoliopsida</taxon>
        <taxon>eudicotyledons</taxon>
        <taxon>Gunneridae</taxon>
        <taxon>Pentapetalae</taxon>
        <taxon>rosids</taxon>
        <taxon>malvids</taxon>
        <taxon>Brassicales</taxon>
        <taxon>Brassicaceae</taxon>
        <taxon>Brassiceae</taxon>
        <taxon>Brassica</taxon>
    </lineage>
</organism>
<keyword evidence="3" id="KW-1185">Reference proteome</keyword>
<evidence type="ECO:0000313" key="2">
    <source>
        <dbReference type="EMBL" id="KAH0931221.1"/>
    </source>
</evidence>